<accession>A0A1Y2A094</accession>
<dbReference type="EMBL" id="MCFA01000022">
    <property type="protein sequence ID" value="ORY15850.1"/>
    <property type="molecule type" value="Genomic_DNA"/>
</dbReference>
<name>A0A1Y2A094_9PLEO</name>
<keyword evidence="5" id="KW-1185">Reference proteome</keyword>
<keyword evidence="1" id="KW-0548">Nucleotidyltransferase</keyword>
<keyword evidence="1" id="KW-0808">Transferase</keyword>
<evidence type="ECO:0000313" key="5">
    <source>
        <dbReference type="Proteomes" id="UP000193144"/>
    </source>
</evidence>
<dbReference type="Pfam" id="PF05183">
    <property type="entry name" value="RdRP"/>
    <property type="match status" value="1"/>
</dbReference>
<dbReference type="AlphaFoldDB" id="A0A1Y2A094"/>
<dbReference type="InterPro" id="IPR057503">
    <property type="entry name" value="PH_RdRP"/>
</dbReference>
<dbReference type="OrthoDB" id="6513042at2759"/>
<dbReference type="GO" id="GO:0003968">
    <property type="term" value="F:RNA-directed RNA polymerase activity"/>
    <property type="evidence" value="ECO:0007669"/>
    <property type="project" value="UniProtKB-KW"/>
</dbReference>
<dbReference type="InterPro" id="IPR057596">
    <property type="entry name" value="RDRP_core"/>
</dbReference>
<dbReference type="GO" id="GO:0003723">
    <property type="term" value="F:RNA binding"/>
    <property type="evidence" value="ECO:0007669"/>
    <property type="project" value="UniProtKB-KW"/>
</dbReference>
<dbReference type="GO" id="GO:0031380">
    <property type="term" value="C:nuclear RNA-directed RNA polymerase complex"/>
    <property type="evidence" value="ECO:0007669"/>
    <property type="project" value="TreeGrafter"/>
</dbReference>
<comment type="caution">
    <text evidence="4">The sequence shown here is derived from an EMBL/GenBank/DDBJ whole genome shotgun (WGS) entry which is preliminary data.</text>
</comment>
<dbReference type="Pfam" id="PF25358">
    <property type="entry name" value="PH_fung_RdRP"/>
    <property type="match status" value="1"/>
</dbReference>
<feature type="domain" description="RDRP core" evidence="2">
    <location>
        <begin position="454"/>
        <end position="1060"/>
    </location>
</feature>
<sequence>MDIFITNLPPQSNQNEIRIYLRDVFLKFDILCFDIFKKVGNNWANVTTPDPRKAEYFILRHGSTRGTYPLSQLVFRGSRLQCQRSNKRGQPDKLKVRALVEKEQKLRAERQNLPKDLPLPKSTKAVFPFNTLSLGTWTYNHLENLTFNKTYHDDRSGSVIFGKRVLVLYLRKGVHSDINFHCRIDIPYSILEHVITSRDNGRDPTISFTLRTPPKVFELVKTDDLHLYRSEDDATQEFGGVSIDSVSHAMQQVSISNPAQKRMRRLCQIHPKFEKVVGLCMVYRVVLPSMDLAFRTWQYLKQYSAIKHRSDAFRTAVPAITVGAIETEYKLLEKYLRDSKADQYVPFGCRFQLLALVLEGTLSPSMVRTSLLPEVSRLCSGRDPIKVAESIRQLAYELETPGFGVHASQLHMNNIFGILEDNIASLEEVEETSQNLLHGRRQQGHLVNTYKATVTPTGLLLRGPDPAISNRVLRRYEHHSDYFMRVFFADEDGVSVLHDARASQDDVYTRFRSILQEGIEVAGRRYEFLGFSHSSLHNHTAWFMAPFHFDHKFIRAADIIEQLGDFSHLHISAKCAARIGQAFSDTMFSFSLPSNAYATETSPDVVKNGYTFSDGCGTISSDLLEKIWKVLPPGRRESQPTVLQIRYKGAKGVVSLDRRLTGEKLIVRNSMTKYPARDIWNDLEICGAAYRPLTCYLNHQFIKILEDLQVPADNFLQVQMEAIRDLKMMLENPLNAAAFLEITQTGKSAKIPSLLENLYYISVSFYADPFLTEMLEIAAMTSIRDMKYRARIPLKQGMLLYGIMDESNTLKEGEVYISTRTVTEDGKVEILNLVNDRIVVTRAPALHPGDVQVARAVSCANNLYLGSLYNCVVFSQQGYRDLPSQLGGGDLDGDLFHIIDDERLIPPRTAIASGYAPAPTNDLGRPAKTDDIIDFFIEYMHSDQLGRISNMHKVLADQKPAGTRDSDCIALAELASHAVDFSKSGRPVAMQNAPKANYHIRPDFMATGPDLKLEGKGIAFAEDETDDIDDPDSVSLLDPDQSRIRYYESGKVLGILYRNIDEKYFFNYMKKVSSLSRQDLGSESLMQILHRYIDRETRGVIWDHWHEFAGHIREFYSDNILEIMYSLGPHRGTPLTELEVFSGNILGKKNRDSSRSVREANQEIRERFNRDVAAVMSRIVKGEGLGDEKDEALPRAIACFKVSFETKGWEEYERKRLRSFRYVVAGVLLEELATYHNGLRSL</sequence>
<dbReference type="PANTHER" id="PTHR23079">
    <property type="entry name" value="RNA-DEPENDENT RNA POLYMERASE"/>
    <property type="match status" value="1"/>
</dbReference>
<dbReference type="PANTHER" id="PTHR23079:SF17">
    <property type="entry name" value="RNA-DEPENDENT RNA POLYMERASE"/>
    <property type="match status" value="1"/>
</dbReference>
<evidence type="ECO:0000259" key="3">
    <source>
        <dbReference type="Pfam" id="PF25358"/>
    </source>
</evidence>
<dbReference type="InterPro" id="IPR007855">
    <property type="entry name" value="RDRP"/>
</dbReference>
<dbReference type="Proteomes" id="UP000193144">
    <property type="component" value="Unassembled WGS sequence"/>
</dbReference>
<reference evidence="4 5" key="1">
    <citation type="submission" date="2016-07" db="EMBL/GenBank/DDBJ databases">
        <title>Pervasive Adenine N6-methylation of Active Genes in Fungi.</title>
        <authorList>
            <consortium name="DOE Joint Genome Institute"/>
            <person name="Mondo S.J."/>
            <person name="Dannebaum R.O."/>
            <person name="Kuo R.C."/>
            <person name="Labutti K."/>
            <person name="Haridas S."/>
            <person name="Kuo A."/>
            <person name="Salamov A."/>
            <person name="Ahrendt S.R."/>
            <person name="Lipzen A."/>
            <person name="Sullivan W."/>
            <person name="Andreopoulos W.B."/>
            <person name="Clum A."/>
            <person name="Lindquist E."/>
            <person name="Daum C."/>
            <person name="Ramamoorthy G.K."/>
            <person name="Gryganskyi A."/>
            <person name="Culley D."/>
            <person name="Magnuson J.K."/>
            <person name="James T.Y."/>
            <person name="O'Malley M.A."/>
            <person name="Stajich J.E."/>
            <person name="Spatafora J.W."/>
            <person name="Visel A."/>
            <person name="Grigoriev I.V."/>
        </authorList>
    </citation>
    <scope>NUCLEOTIDE SEQUENCE [LARGE SCALE GENOMIC DNA]</scope>
    <source>
        <strain evidence="4 5">CBS 115471</strain>
    </source>
</reference>
<keyword evidence="1" id="KW-0694">RNA-binding</keyword>
<comment type="similarity">
    <text evidence="1">Belongs to the RdRP family.</text>
</comment>
<evidence type="ECO:0000313" key="4">
    <source>
        <dbReference type="EMBL" id="ORY15850.1"/>
    </source>
</evidence>
<dbReference type="STRING" id="1231657.A0A1Y2A094"/>
<evidence type="ECO:0000256" key="1">
    <source>
        <dbReference type="RuleBase" id="RU363098"/>
    </source>
</evidence>
<dbReference type="EC" id="2.7.7.48" evidence="1"/>
<dbReference type="GO" id="GO:0030422">
    <property type="term" value="P:siRNA processing"/>
    <property type="evidence" value="ECO:0007669"/>
    <property type="project" value="TreeGrafter"/>
</dbReference>
<comment type="catalytic activity">
    <reaction evidence="1">
        <text>RNA(n) + a ribonucleoside 5'-triphosphate = RNA(n+1) + diphosphate</text>
        <dbReference type="Rhea" id="RHEA:21248"/>
        <dbReference type="Rhea" id="RHEA-COMP:14527"/>
        <dbReference type="Rhea" id="RHEA-COMP:17342"/>
        <dbReference type="ChEBI" id="CHEBI:33019"/>
        <dbReference type="ChEBI" id="CHEBI:61557"/>
        <dbReference type="ChEBI" id="CHEBI:140395"/>
        <dbReference type="EC" id="2.7.7.48"/>
    </reaction>
</comment>
<evidence type="ECO:0000259" key="2">
    <source>
        <dbReference type="Pfam" id="PF05183"/>
    </source>
</evidence>
<keyword evidence="1" id="KW-0696">RNA-directed RNA polymerase</keyword>
<gene>
    <name evidence="4" type="ORF">BCR34DRAFT_154173</name>
</gene>
<feature type="domain" description="RdRP-like PH" evidence="3">
    <location>
        <begin position="126"/>
        <end position="301"/>
    </location>
</feature>
<organism evidence="4 5">
    <name type="scientific">Clohesyomyces aquaticus</name>
    <dbReference type="NCBI Taxonomy" id="1231657"/>
    <lineage>
        <taxon>Eukaryota</taxon>
        <taxon>Fungi</taxon>
        <taxon>Dikarya</taxon>
        <taxon>Ascomycota</taxon>
        <taxon>Pezizomycotina</taxon>
        <taxon>Dothideomycetes</taxon>
        <taxon>Pleosporomycetidae</taxon>
        <taxon>Pleosporales</taxon>
        <taxon>Lindgomycetaceae</taxon>
        <taxon>Clohesyomyces</taxon>
    </lineage>
</organism>
<protein>
    <recommendedName>
        <fullName evidence="1">RNA-dependent RNA polymerase</fullName>
        <ecNumber evidence="1">2.7.7.48</ecNumber>
    </recommendedName>
</protein>
<proteinExistence type="inferred from homology"/>